<sequence length="254" mass="25640">MGIARSDVESLRGAIVGDANGCASDVAVAAPGPAAAGAAAAPDDAVAGAGSIDAACACAGGGDGGSIRPQSIDADTIGMAHPRQLRSVRGHCAQQAAHRSQPDSPGSAQTRQRGGHSAQARCGQKPVGAGRAARAAVMRPVSKPQRVLAIGARQCIGSEKTSLRRCERLRDRSCPNQAQATLPIRANPPKSRPNPRHLAIAHDPPATPLPSPPTQPTAIAPPTRPQRGELAANIAQVALISISGSCQPNRPGDG</sequence>
<feature type="compositionally biased region" description="Low complexity" evidence="1">
    <location>
        <begin position="127"/>
        <end position="137"/>
    </location>
</feature>
<gene>
    <name evidence="2" type="ORF">LEN_0282</name>
</gene>
<name>A0AAU9AHZ3_LYSEN</name>
<evidence type="ECO:0000313" key="2">
    <source>
        <dbReference type="EMBL" id="BAV95769.1"/>
    </source>
</evidence>
<dbReference type="AlphaFoldDB" id="A0AAU9AHZ3"/>
<accession>A0AAU9AHZ3</accession>
<dbReference type="KEGG" id="lem:LEN_0282"/>
<evidence type="ECO:0000256" key="1">
    <source>
        <dbReference type="SAM" id="MobiDB-lite"/>
    </source>
</evidence>
<protein>
    <submittedName>
        <fullName evidence="2">Uncharacterized protein</fullName>
    </submittedName>
</protein>
<proteinExistence type="predicted"/>
<dbReference type="Proteomes" id="UP000218824">
    <property type="component" value="Chromosome"/>
</dbReference>
<dbReference type="EMBL" id="AP014940">
    <property type="protein sequence ID" value="BAV95769.1"/>
    <property type="molecule type" value="Genomic_DNA"/>
</dbReference>
<feature type="region of interest" description="Disordered" evidence="1">
    <location>
        <begin position="91"/>
        <end position="138"/>
    </location>
</feature>
<organism evidence="2 3">
    <name type="scientific">Lysobacter enzymogenes</name>
    <dbReference type="NCBI Taxonomy" id="69"/>
    <lineage>
        <taxon>Bacteria</taxon>
        <taxon>Pseudomonadati</taxon>
        <taxon>Pseudomonadota</taxon>
        <taxon>Gammaproteobacteria</taxon>
        <taxon>Lysobacterales</taxon>
        <taxon>Lysobacteraceae</taxon>
        <taxon>Lysobacter</taxon>
    </lineage>
</organism>
<feature type="compositionally biased region" description="Polar residues" evidence="1">
    <location>
        <begin position="102"/>
        <end position="112"/>
    </location>
</feature>
<reference evidence="2 3" key="1">
    <citation type="journal article" date="2017" name="DNA Res.">
        <title>Complete genome sequence and expression profile of the commercial lytic enzyme producer Lysobacter enzymogenes M497-1.</title>
        <authorList>
            <person name="Takami H."/>
            <person name="Toyoda A."/>
            <person name="Uchiyama I."/>
            <person name="Itoh T."/>
            <person name="Takaki Y."/>
            <person name="Arai W."/>
            <person name="Nishi S."/>
            <person name="Kawai M."/>
            <person name="Shinya K."/>
            <person name="Ikeda H."/>
        </authorList>
    </citation>
    <scope>NUCLEOTIDE SEQUENCE [LARGE SCALE GENOMIC DNA]</scope>
    <source>
        <strain evidence="2 3">M497-1</strain>
    </source>
</reference>
<evidence type="ECO:0000313" key="3">
    <source>
        <dbReference type="Proteomes" id="UP000218824"/>
    </source>
</evidence>
<feature type="region of interest" description="Disordered" evidence="1">
    <location>
        <begin position="178"/>
        <end position="228"/>
    </location>
</feature>
<feature type="compositionally biased region" description="Pro residues" evidence="1">
    <location>
        <begin position="205"/>
        <end position="215"/>
    </location>
</feature>